<evidence type="ECO:0000256" key="7">
    <source>
        <dbReference type="ARBA" id="ARBA00023170"/>
    </source>
</evidence>
<keyword evidence="6 10" id="KW-0472">Membrane</keyword>
<keyword evidence="2" id="KW-1003">Cell membrane</keyword>
<evidence type="ECO:0000256" key="2">
    <source>
        <dbReference type="ARBA" id="ARBA00022475"/>
    </source>
</evidence>
<dbReference type="EMBL" id="DS985243">
    <property type="protein sequence ID" value="EDV26782.1"/>
    <property type="molecule type" value="Genomic_DNA"/>
</dbReference>
<dbReference type="PRINTS" id="PR00237">
    <property type="entry name" value="GPCRRHODOPSN"/>
</dbReference>
<dbReference type="PANTHER" id="PTHR24249:SF372">
    <property type="entry name" value="G-PROTEIN COUPLED RECEPTORS FAMILY 1 PROFILE DOMAIN-CONTAINING PROTEIN"/>
    <property type="match status" value="1"/>
</dbReference>
<evidence type="ECO:0000256" key="9">
    <source>
        <dbReference type="SAM" id="MobiDB-lite"/>
    </source>
</evidence>
<accession>B3RQY2</accession>
<dbReference type="SUPFAM" id="SSF81321">
    <property type="entry name" value="Family A G protein-coupled receptor-like"/>
    <property type="match status" value="1"/>
</dbReference>
<protein>
    <recommendedName>
        <fullName evidence="11">G-protein coupled receptors family 1 profile domain-containing protein</fullName>
    </recommendedName>
</protein>
<evidence type="ECO:0000256" key="3">
    <source>
        <dbReference type="ARBA" id="ARBA00022692"/>
    </source>
</evidence>
<reference evidence="12 13" key="1">
    <citation type="journal article" date="2008" name="Nature">
        <title>The Trichoplax genome and the nature of placozoans.</title>
        <authorList>
            <person name="Srivastava M."/>
            <person name="Begovic E."/>
            <person name="Chapman J."/>
            <person name="Putnam N.H."/>
            <person name="Hellsten U."/>
            <person name="Kawashima T."/>
            <person name="Kuo A."/>
            <person name="Mitros T."/>
            <person name="Salamov A."/>
            <person name="Carpenter M.L."/>
            <person name="Signorovitch A.Y."/>
            <person name="Moreno M.A."/>
            <person name="Kamm K."/>
            <person name="Grimwood J."/>
            <person name="Schmutz J."/>
            <person name="Shapiro H."/>
            <person name="Grigoriev I.V."/>
            <person name="Buss L.W."/>
            <person name="Schierwater B."/>
            <person name="Dellaporta S.L."/>
            <person name="Rokhsar D.S."/>
        </authorList>
    </citation>
    <scope>NUCLEOTIDE SEQUENCE [LARGE SCALE GENOMIC DNA]</scope>
    <source>
        <strain evidence="12 13">Grell-BS-1999</strain>
    </source>
</reference>
<keyword evidence="13" id="KW-1185">Reference proteome</keyword>
<evidence type="ECO:0000256" key="4">
    <source>
        <dbReference type="ARBA" id="ARBA00022989"/>
    </source>
</evidence>
<dbReference type="InterPro" id="IPR017452">
    <property type="entry name" value="GPCR_Rhodpsn_7TM"/>
</dbReference>
<proteinExistence type="predicted"/>
<evidence type="ECO:0000256" key="10">
    <source>
        <dbReference type="SAM" id="Phobius"/>
    </source>
</evidence>
<name>B3RQY2_TRIAD</name>
<dbReference type="InParanoid" id="B3RQY2"/>
<dbReference type="AlphaFoldDB" id="B3RQY2"/>
<dbReference type="CDD" id="cd00637">
    <property type="entry name" value="7tm_classA_rhodopsin-like"/>
    <property type="match status" value="1"/>
</dbReference>
<feature type="transmembrane region" description="Helical" evidence="10">
    <location>
        <begin position="38"/>
        <end position="61"/>
    </location>
</feature>
<dbReference type="Proteomes" id="UP000009022">
    <property type="component" value="Unassembled WGS sequence"/>
</dbReference>
<dbReference type="OrthoDB" id="5957871at2759"/>
<gene>
    <name evidence="12" type="ORF">TRIADDRAFT_54041</name>
</gene>
<feature type="transmembrane region" description="Helical" evidence="10">
    <location>
        <begin position="82"/>
        <end position="104"/>
    </location>
</feature>
<sequence length="273" mass="31928">MSTPALNANNTSSHSNSNSNNNNNDGFSELGKVIEDQYVWGFICVVMILSNLFLIFLIYWYRKCRTNPNIIIGNPNKMQYESIYYLVYFIVLYFVPCGGMILFYGRIYCLAHHHAKLLTTYDQCKQWIQNVRAAKTLSILVGIYIACWTPFVTIFLVVRYKVPPNWTLEEIMKVIKILRYIAFSNPAINAFLYGYFNQVLRQHTVQTIKNQLCCETKYSSNNQYPNSGSFPTIPKTLNNNKIRNCKLGYNVDTKLFQKDHTYPEQFYFKSTRF</sequence>
<organism evidence="12 13">
    <name type="scientific">Trichoplax adhaerens</name>
    <name type="common">Trichoplax reptans</name>
    <dbReference type="NCBI Taxonomy" id="10228"/>
    <lineage>
        <taxon>Eukaryota</taxon>
        <taxon>Metazoa</taxon>
        <taxon>Placozoa</taxon>
        <taxon>Uniplacotomia</taxon>
        <taxon>Trichoplacea</taxon>
        <taxon>Trichoplacidae</taxon>
        <taxon>Trichoplax</taxon>
    </lineage>
</organism>
<dbReference type="PhylomeDB" id="B3RQY2"/>
<evidence type="ECO:0000256" key="8">
    <source>
        <dbReference type="ARBA" id="ARBA00023224"/>
    </source>
</evidence>
<evidence type="ECO:0000259" key="11">
    <source>
        <dbReference type="PROSITE" id="PS50262"/>
    </source>
</evidence>
<dbReference type="InterPro" id="IPR050569">
    <property type="entry name" value="TAAR"/>
</dbReference>
<dbReference type="GO" id="GO:0005886">
    <property type="term" value="C:plasma membrane"/>
    <property type="evidence" value="ECO:0007669"/>
    <property type="project" value="UniProtKB-SubCell"/>
</dbReference>
<feature type="transmembrane region" description="Helical" evidence="10">
    <location>
        <begin position="137"/>
        <end position="157"/>
    </location>
</feature>
<keyword evidence="3 10" id="KW-0812">Transmembrane</keyword>
<dbReference type="PANTHER" id="PTHR24249">
    <property type="entry name" value="HISTAMINE RECEPTOR-RELATED G-PROTEIN COUPLED RECEPTOR"/>
    <property type="match status" value="1"/>
</dbReference>
<feature type="domain" description="G-protein coupled receptors family 1 profile" evidence="11">
    <location>
        <begin position="64"/>
        <end position="193"/>
    </location>
</feature>
<dbReference type="GeneID" id="6751459"/>
<comment type="subcellular location">
    <subcellularLocation>
        <location evidence="1">Cell membrane</location>
        <topology evidence="1">Multi-pass membrane protein</topology>
    </subcellularLocation>
</comment>
<dbReference type="RefSeq" id="XP_002110778.1">
    <property type="nucleotide sequence ID" value="XM_002110742.1"/>
</dbReference>
<evidence type="ECO:0000256" key="1">
    <source>
        <dbReference type="ARBA" id="ARBA00004651"/>
    </source>
</evidence>
<dbReference type="CTD" id="6751459"/>
<evidence type="ECO:0000313" key="12">
    <source>
        <dbReference type="EMBL" id="EDV26782.1"/>
    </source>
</evidence>
<dbReference type="Pfam" id="PF00001">
    <property type="entry name" value="7tm_1"/>
    <property type="match status" value="1"/>
</dbReference>
<keyword evidence="4 10" id="KW-1133">Transmembrane helix</keyword>
<evidence type="ECO:0000256" key="6">
    <source>
        <dbReference type="ARBA" id="ARBA00023136"/>
    </source>
</evidence>
<dbReference type="KEGG" id="tad:TRIADDRAFT_54041"/>
<evidence type="ECO:0000256" key="5">
    <source>
        <dbReference type="ARBA" id="ARBA00023040"/>
    </source>
</evidence>
<keyword evidence="5" id="KW-0297">G-protein coupled receptor</keyword>
<dbReference type="GO" id="GO:0004930">
    <property type="term" value="F:G protein-coupled receptor activity"/>
    <property type="evidence" value="ECO:0007669"/>
    <property type="project" value="UniProtKB-KW"/>
</dbReference>
<feature type="region of interest" description="Disordered" evidence="9">
    <location>
        <begin position="1"/>
        <end position="23"/>
    </location>
</feature>
<feature type="compositionally biased region" description="Low complexity" evidence="9">
    <location>
        <begin position="7"/>
        <end position="23"/>
    </location>
</feature>
<dbReference type="PROSITE" id="PS50262">
    <property type="entry name" value="G_PROTEIN_RECEP_F1_2"/>
    <property type="match status" value="1"/>
</dbReference>
<dbReference type="Gene3D" id="1.20.1070.10">
    <property type="entry name" value="Rhodopsin 7-helix transmembrane proteins"/>
    <property type="match status" value="1"/>
</dbReference>
<dbReference type="InterPro" id="IPR000276">
    <property type="entry name" value="GPCR_Rhodpsn"/>
</dbReference>
<evidence type="ECO:0000313" key="13">
    <source>
        <dbReference type="Proteomes" id="UP000009022"/>
    </source>
</evidence>
<dbReference type="HOGENOM" id="CLU_1020575_0_0_1"/>
<keyword evidence="8" id="KW-0807">Transducer</keyword>
<keyword evidence="7" id="KW-0675">Receptor</keyword>